<proteinExistence type="predicted"/>
<dbReference type="PANTHER" id="PTHR21212">
    <property type="entry name" value="BERNARDINELLI-SEIP CONGENITAL LIPODYSTROPHY 2 HOMOLOG BSCL2 PROTEIN"/>
    <property type="match status" value="1"/>
</dbReference>
<feature type="compositionally biased region" description="Acidic residues" evidence="7">
    <location>
        <begin position="403"/>
        <end position="426"/>
    </location>
</feature>
<evidence type="ECO:0000256" key="8">
    <source>
        <dbReference type="SAM" id="Phobius"/>
    </source>
</evidence>
<dbReference type="EMBL" id="GG745357">
    <property type="protein sequence ID" value="KNE68624.1"/>
    <property type="molecule type" value="Genomic_DNA"/>
</dbReference>
<keyword evidence="6 8" id="KW-0472">Membrane</keyword>
<evidence type="ECO:0000256" key="7">
    <source>
        <dbReference type="SAM" id="MobiDB-lite"/>
    </source>
</evidence>
<feature type="compositionally biased region" description="Low complexity" evidence="7">
    <location>
        <begin position="524"/>
        <end position="538"/>
    </location>
</feature>
<evidence type="ECO:0000313" key="9">
    <source>
        <dbReference type="EMBL" id="KNE68624.1"/>
    </source>
</evidence>
<reference evidence="9 10" key="1">
    <citation type="submission" date="2009-11" db="EMBL/GenBank/DDBJ databases">
        <title>Annotation of Allomyces macrogynus ATCC 38327.</title>
        <authorList>
            <consortium name="The Broad Institute Genome Sequencing Platform"/>
            <person name="Russ C."/>
            <person name="Cuomo C."/>
            <person name="Burger G."/>
            <person name="Gray M.W."/>
            <person name="Holland P.W.H."/>
            <person name="King N."/>
            <person name="Lang F.B.F."/>
            <person name="Roger A.J."/>
            <person name="Ruiz-Trillo I."/>
            <person name="Young S.K."/>
            <person name="Zeng Q."/>
            <person name="Gargeya S."/>
            <person name="Fitzgerald M."/>
            <person name="Haas B."/>
            <person name="Abouelleil A."/>
            <person name="Alvarado L."/>
            <person name="Arachchi H.M."/>
            <person name="Berlin A."/>
            <person name="Chapman S.B."/>
            <person name="Gearin G."/>
            <person name="Goldberg J."/>
            <person name="Griggs A."/>
            <person name="Gujja S."/>
            <person name="Hansen M."/>
            <person name="Heiman D."/>
            <person name="Howarth C."/>
            <person name="Larimer J."/>
            <person name="Lui A."/>
            <person name="MacDonald P.J.P."/>
            <person name="McCowen C."/>
            <person name="Montmayeur A."/>
            <person name="Murphy C."/>
            <person name="Neiman D."/>
            <person name="Pearson M."/>
            <person name="Priest M."/>
            <person name="Roberts A."/>
            <person name="Saif S."/>
            <person name="Shea T."/>
            <person name="Sisk P."/>
            <person name="Stolte C."/>
            <person name="Sykes S."/>
            <person name="Wortman J."/>
            <person name="Nusbaum C."/>
            <person name="Birren B."/>
        </authorList>
    </citation>
    <scope>NUCLEOTIDE SEQUENCE [LARGE SCALE GENOMIC DNA]</scope>
    <source>
        <strain evidence="9 10">ATCC 38327</strain>
    </source>
</reference>
<dbReference type="GO" id="GO:0140042">
    <property type="term" value="P:lipid droplet formation"/>
    <property type="evidence" value="ECO:0007669"/>
    <property type="project" value="UniProtKB-ARBA"/>
</dbReference>
<feature type="region of interest" description="Disordered" evidence="7">
    <location>
        <begin position="403"/>
        <end position="548"/>
    </location>
</feature>
<keyword evidence="10" id="KW-1185">Reference proteome</keyword>
<organism evidence="9 10">
    <name type="scientific">Allomyces macrogynus (strain ATCC 38327)</name>
    <name type="common">Allomyces javanicus var. macrogynus</name>
    <dbReference type="NCBI Taxonomy" id="578462"/>
    <lineage>
        <taxon>Eukaryota</taxon>
        <taxon>Fungi</taxon>
        <taxon>Fungi incertae sedis</taxon>
        <taxon>Blastocladiomycota</taxon>
        <taxon>Blastocladiomycetes</taxon>
        <taxon>Blastocladiales</taxon>
        <taxon>Blastocladiaceae</taxon>
        <taxon>Allomyces</taxon>
    </lineage>
</organism>
<evidence type="ECO:0000256" key="4">
    <source>
        <dbReference type="ARBA" id="ARBA00022989"/>
    </source>
</evidence>
<dbReference type="PANTHER" id="PTHR21212:SF0">
    <property type="entry name" value="SEIPIN"/>
    <property type="match status" value="1"/>
</dbReference>
<dbReference type="eggNOG" id="KOG4200">
    <property type="taxonomic scope" value="Eukaryota"/>
</dbReference>
<feature type="compositionally biased region" description="Low complexity" evidence="7">
    <location>
        <begin position="467"/>
        <end position="476"/>
    </location>
</feature>
<sequence length="570" mass="60361">MIREATLFVFSPLLSLVEPHYQSLHAFVAAPKTHRFVLKSLVFAALFALLFIGAVLAYAAFYTFYVPQVGFVQDVPLRYVPTNPSDPRSPLVPSGHVVLDAPGLPTSLLSPGQPYDLSLVLRVPNSPHNYAQGTFTAAVTLTNGDGVLAKGANTNPTALYYAAKPVALRWASPLLAWMDTLAFAFPLVLGYASEQQTVNVRLIEGVVSPAPLPPVLPGIDRDLAGAVEPVTGASALWNMAATVAGSVVGADAANAKEGENAVVAPADTPIPAASMKAYATMLAQWRFQHASQSLQSPASPLAVPQPPLRSTFYPLPSDTEESAPVVPSRALAQAHVALSAPVHVYAATLRVDAQFYGLRYLMYYWFFTSASIGVGILMVWEVIIGLAVWRVVIGKKITVEVIDEEDEEEEEESDEELEGSDVDGTDEGSVTGDESGSELASLEGSGSEGSVSGSEEGSGSDDDDRSSTSSSSSGAESESDHEQDQAAQHPHRHHHRRLHHHRRGLDHEDEVDVPEPAPAPAPAPSAASPNPAPTAAAAARRRTDEEDATILASRASAARACDGHRGGRLG</sequence>
<dbReference type="CDD" id="cd23995">
    <property type="entry name" value="Seipin_BSCL2_like"/>
    <property type="match status" value="1"/>
</dbReference>
<evidence type="ECO:0000313" key="10">
    <source>
        <dbReference type="Proteomes" id="UP000054350"/>
    </source>
</evidence>
<evidence type="ECO:0008006" key="11">
    <source>
        <dbReference type="Google" id="ProtNLM"/>
    </source>
</evidence>
<dbReference type="Pfam" id="PF06775">
    <property type="entry name" value="Seipin"/>
    <property type="match status" value="2"/>
</dbReference>
<dbReference type="AlphaFoldDB" id="A0A0L0T224"/>
<feature type="compositionally biased region" description="Low complexity" evidence="7">
    <location>
        <begin position="432"/>
        <end position="457"/>
    </location>
</feature>
<name>A0A0L0T224_ALLM3</name>
<comment type="subcellular location">
    <subcellularLocation>
        <location evidence="1">Endoplasmic reticulum membrane</location>
        <topology evidence="1">Multi-pass membrane protein</topology>
    </subcellularLocation>
</comment>
<evidence type="ECO:0000256" key="3">
    <source>
        <dbReference type="ARBA" id="ARBA00022824"/>
    </source>
</evidence>
<keyword evidence="2 8" id="KW-0812">Transmembrane</keyword>
<evidence type="ECO:0000256" key="1">
    <source>
        <dbReference type="ARBA" id="ARBA00004477"/>
    </source>
</evidence>
<keyword evidence="5" id="KW-0443">Lipid metabolism</keyword>
<dbReference type="GO" id="GO:0005789">
    <property type="term" value="C:endoplasmic reticulum membrane"/>
    <property type="evidence" value="ECO:0007669"/>
    <property type="project" value="UniProtKB-SubCell"/>
</dbReference>
<feature type="transmembrane region" description="Helical" evidence="8">
    <location>
        <begin position="363"/>
        <end position="389"/>
    </location>
</feature>
<keyword evidence="3" id="KW-0256">Endoplasmic reticulum</keyword>
<gene>
    <name evidence="9" type="ORF">AMAG_12793</name>
</gene>
<dbReference type="VEuPathDB" id="FungiDB:AMAG_12793"/>
<dbReference type="GO" id="GO:0006629">
    <property type="term" value="P:lipid metabolic process"/>
    <property type="evidence" value="ECO:0007669"/>
    <property type="project" value="UniProtKB-KW"/>
</dbReference>
<dbReference type="STRING" id="578462.A0A0L0T224"/>
<dbReference type="InterPro" id="IPR009617">
    <property type="entry name" value="Seipin"/>
</dbReference>
<reference evidence="10" key="2">
    <citation type="submission" date="2009-11" db="EMBL/GenBank/DDBJ databases">
        <title>The Genome Sequence of Allomyces macrogynus strain ATCC 38327.</title>
        <authorList>
            <consortium name="The Broad Institute Genome Sequencing Platform"/>
            <person name="Russ C."/>
            <person name="Cuomo C."/>
            <person name="Shea T."/>
            <person name="Young S.K."/>
            <person name="Zeng Q."/>
            <person name="Koehrsen M."/>
            <person name="Haas B."/>
            <person name="Borodovsky M."/>
            <person name="Guigo R."/>
            <person name="Alvarado L."/>
            <person name="Berlin A."/>
            <person name="Borenstein D."/>
            <person name="Chen Z."/>
            <person name="Engels R."/>
            <person name="Freedman E."/>
            <person name="Gellesch M."/>
            <person name="Goldberg J."/>
            <person name="Griggs A."/>
            <person name="Gujja S."/>
            <person name="Heiman D."/>
            <person name="Hepburn T."/>
            <person name="Howarth C."/>
            <person name="Jen D."/>
            <person name="Larson L."/>
            <person name="Lewis B."/>
            <person name="Mehta T."/>
            <person name="Park D."/>
            <person name="Pearson M."/>
            <person name="Roberts A."/>
            <person name="Saif S."/>
            <person name="Shenoy N."/>
            <person name="Sisk P."/>
            <person name="Stolte C."/>
            <person name="Sykes S."/>
            <person name="Walk T."/>
            <person name="White J."/>
            <person name="Yandava C."/>
            <person name="Burger G."/>
            <person name="Gray M.W."/>
            <person name="Holland P.W.H."/>
            <person name="King N."/>
            <person name="Lang F.B.F."/>
            <person name="Roger A.J."/>
            <person name="Ruiz-Trillo I."/>
            <person name="Lander E."/>
            <person name="Nusbaum C."/>
        </authorList>
    </citation>
    <scope>NUCLEOTIDE SEQUENCE [LARGE SCALE GENOMIC DNA]</scope>
    <source>
        <strain evidence="10">ATCC 38327</strain>
    </source>
</reference>
<evidence type="ECO:0000256" key="5">
    <source>
        <dbReference type="ARBA" id="ARBA00023098"/>
    </source>
</evidence>
<keyword evidence="4 8" id="KW-1133">Transmembrane helix</keyword>
<dbReference type="OrthoDB" id="3990054at2759"/>
<accession>A0A0L0T224</accession>
<feature type="transmembrane region" description="Helical" evidence="8">
    <location>
        <begin position="41"/>
        <end position="65"/>
    </location>
</feature>
<evidence type="ECO:0000256" key="2">
    <source>
        <dbReference type="ARBA" id="ARBA00022692"/>
    </source>
</evidence>
<evidence type="ECO:0000256" key="6">
    <source>
        <dbReference type="ARBA" id="ARBA00023136"/>
    </source>
</evidence>
<dbReference type="Proteomes" id="UP000054350">
    <property type="component" value="Unassembled WGS sequence"/>
</dbReference>
<feature type="compositionally biased region" description="Basic residues" evidence="7">
    <location>
        <begin position="489"/>
        <end position="504"/>
    </location>
</feature>
<protein>
    <recommendedName>
        <fullName evidence="11">Seipin</fullName>
    </recommendedName>
</protein>